<evidence type="ECO:0000313" key="1">
    <source>
        <dbReference type="EMBL" id="KAF6825974.1"/>
    </source>
</evidence>
<dbReference type="Proteomes" id="UP000654918">
    <property type="component" value="Unassembled WGS sequence"/>
</dbReference>
<evidence type="ECO:0000313" key="2">
    <source>
        <dbReference type="Proteomes" id="UP000654918"/>
    </source>
</evidence>
<sequence length="488" mass="55454">MASSQHLESFQNILREQNRSMSNPDSPRLFTQSTATASKKSEVWNIVGSQLPKIVSIVPGLESLMSSDEFDGGLKKDIELLLRIIWRPYHDMDAYRLESSRETLASQRTILERKIFDSVSLKQVFLPGLFAYSKRRILSETTPFEECLVIQSREPSIEDIQGNRRVFGIKCLSWVLDQSLGNLVLVPRIFPVNEYYLRRGITFDDLGLVPFEALPAGERETVRDRFIKRGKDFVETFRTPSVAVWDYQGPAWRPRSGDGETSGFDGWNSSADQINCRVFVRPEEPEDIRDRMPINDVIAAETFMTISTYVVVKTLPDLEKALVPFDGLKPVNWLDVSLGSYGAWLADVVPDMVRSFDKRCEEAGSDVERQEESLLFVLRGDETMDVSALGALADDFRRPFAYMDILDHLTEDGDPHDKIKEILDVAGDVSALNTPNDVLIQVLGEEFRRILERFRGIVFLCLEKDDEIDPSFERLGLVHITAEKDTPS</sequence>
<protein>
    <submittedName>
        <fullName evidence="1">Uncharacterized protein</fullName>
    </submittedName>
</protein>
<keyword evidence="2" id="KW-1185">Reference proteome</keyword>
<gene>
    <name evidence="1" type="ORF">CPLU01_09966</name>
</gene>
<proteinExistence type="predicted"/>
<reference evidence="1" key="1">
    <citation type="journal article" date="2020" name="Phytopathology">
        <title>Genome Sequence Resources of Colletotrichum truncatum, C. plurivorum, C. musicola, and C. sojae: Four Species Pathogenic to Soybean (Glycine max).</title>
        <authorList>
            <person name="Rogerio F."/>
            <person name="Boufleur T.R."/>
            <person name="Ciampi-Guillardi M."/>
            <person name="Sukno S.A."/>
            <person name="Thon M.R."/>
            <person name="Massola Junior N.S."/>
            <person name="Baroncelli R."/>
        </authorList>
    </citation>
    <scope>NUCLEOTIDE SEQUENCE</scope>
    <source>
        <strain evidence="1">LFN00145</strain>
    </source>
</reference>
<dbReference type="EMBL" id="WIGO01000163">
    <property type="protein sequence ID" value="KAF6825974.1"/>
    <property type="molecule type" value="Genomic_DNA"/>
</dbReference>
<dbReference type="AlphaFoldDB" id="A0A8H6K6T0"/>
<comment type="caution">
    <text evidence="1">The sequence shown here is derived from an EMBL/GenBank/DDBJ whole genome shotgun (WGS) entry which is preliminary data.</text>
</comment>
<name>A0A8H6K6T0_9PEZI</name>
<organism evidence="1 2">
    <name type="scientific">Colletotrichum plurivorum</name>
    <dbReference type="NCBI Taxonomy" id="2175906"/>
    <lineage>
        <taxon>Eukaryota</taxon>
        <taxon>Fungi</taxon>
        <taxon>Dikarya</taxon>
        <taxon>Ascomycota</taxon>
        <taxon>Pezizomycotina</taxon>
        <taxon>Sordariomycetes</taxon>
        <taxon>Hypocreomycetidae</taxon>
        <taxon>Glomerellales</taxon>
        <taxon>Glomerellaceae</taxon>
        <taxon>Colletotrichum</taxon>
        <taxon>Colletotrichum orchidearum species complex</taxon>
    </lineage>
</organism>
<accession>A0A8H6K6T0</accession>